<gene>
    <name evidence="1" type="ORF">SCHPADRAFT_446111</name>
</gene>
<organism evidence="1 2">
    <name type="scientific">Schizopora paradoxa</name>
    <dbReference type="NCBI Taxonomy" id="27342"/>
    <lineage>
        <taxon>Eukaryota</taxon>
        <taxon>Fungi</taxon>
        <taxon>Dikarya</taxon>
        <taxon>Basidiomycota</taxon>
        <taxon>Agaricomycotina</taxon>
        <taxon>Agaricomycetes</taxon>
        <taxon>Hymenochaetales</taxon>
        <taxon>Schizoporaceae</taxon>
        <taxon>Schizopora</taxon>
    </lineage>
</organism>
<proteinExistence type="predicted"/>
<evidence type="ECO:0000313" key="2">
    <source>
        <dbReference type="Proteomes" id="UP000053477"/>
    </source>
</evidence>
<evidence type="ECO:0000313" key="1">
    <source>
        <dbReference type="EMBL" id="KLO11914.1"/>
    </source>
</evidence>
<dbReference type="AlphaFoldDB" id="A0A0H2RJA7"/>
<accession>A0A0H2RJA7</accession>
<name>A0A0H2RJA7_9AGAM</name>
<protein>
    <submittedName>
        <fullName evidence="1">Uncharacterized protein</fullName>
    </submittedName>
</protein>
<keyword evidence="2" id="KW-1185">Reference proteome</keyword>
<dbReference type="EMBL" id="KQ085989">
    <property type="protein sequence ID" value="KLO11914.1"/>
    <property type="molecule type" value="Genomic_DNA"/>
</dbReference>
<sequence>MLASRNSYASAILRSREQSVGLTPGGSQGCSRQGTAVPPRRPALVIVLRASSESTCLTNLVGPRRRYVRRNQSCL</sequence>
<dbReference type="Proteomes" id="UP000053477">
    <property type="component" value="Unassembled WGS sequence"/>
</dbReference>
<reference evidence="1 2" key="1">
    <citation type="submission" date="2015-04" db="EMBL/GenBank/DDBJ databases">
        <title>Complete genome sequence of Schizopora paradoxa KUC8140, a cosmopolitan wood degrader in East Asia.</title>
        <authorList>
            <consortium name="DOE Joint Genome Institute"/>
            <person name="Min B."/>
            <person name="Park H."/>
            <person name="Jang Y."/>
            <person name="Kim J.-J."/>
            <person name="Kim K.H."/>
            <person name="Pangilinan J."/>
            <person name="Lipzen A."/>
            <person name="Riley R."/>
            <person name="Grigoriev I.V."/>
            <person name="Spatafora J.W."/>
            <person name="Choi I.-G."/>
        </authorList>
    </citation>
    <scope>NUCLEOTIDE SEQUENCE [LARGE SCALE GENOMIC DNA]</scope>
    <source>
        <strain evidence="1 2">KUC8140</strain>
    </source>
</reference>
<dbReference type="PROSITE" id="PS51257">
    <property type="entry name" value="PROKAR_LIPOPROTEIN"/>
    <property type="match status" value="1"/>
</dbReference>
<dbReference type="InParanoid" id="A0A0H2RJA7"/>